<evidence type="ECO:0000313" key="3">
    <source>
        <dbReference type="Proteomes" id="UP000315295"/>
    </source>
</evidence>
<proteinExistence type="predicted"/>
<comment type="caution">
    <text evidence="2">The sequence shown here is derived from an EMBL/GenBank/DDBJ whole genome shotgun (WGS) entry which is preliminary data.</text>
</comment>
<dbReference type="EMBL" id="VIEB01000032">
    <property type="protein sequence ID" value="TQE11122.1"/>
    <property type="molecule type" value="Genomic_DNA"/>
</dbReference>
<accession>A0A540NJ90</accession>
<evidence type="ECO:0000313" key="2">
    <source>
        <dbReference type="EMBL" id="TQE11122.1"/>
    </source>
</evidence>
<sequence>MKEAPSSSSKSCRRCCYPRVAVEDLTTILHRILSPMVSIVATPLRRSSRERKERSSRRKSSCRNER</sequence>
<keyword evidence="3" id="KW-1185">Reference proteome</keyword>
<name>A0A540NJ90_MALBA</name>
<dbReference type="Proteomes" id="UP000315295">
    <property type="component" value="Unassembled WGS sequence"/>
</dbReference>
<reference evidence="2 3" key="1">
    <citation type="journal article" date="2019" name="G3 (Bethesda)">
        <title>Sequencing of a Wild Apple (Malus baccata) Genome Unravels the Differences Between Cultivated and Wild Apple Species Regarding Disease Resistance and Cold Tolerance.</title>
        <authorList>
            <person name="Chen X."/>
        </authorList>
    </citation>
    <scope>NUCLEOTIDE SEQUENCE [LARGE SCALE GENOMIC DNA]</scope>
    <source>
        <strain evidence="3">cv. Shandingzi</strain>
        <tissue evidence="2">Leaves</tissue>
    </source>
</reference>
<protein>
    <submittedName>
        <fullName evidence="2">Uncharacterized protein</fullName>
    </submittedName>
</protein>
<dbReference type="AlphaFoldDB" id="A0A540NJ90"/>
<feature type="compositionally biased region" description="Basic residues" evidence="1">
    <location>
        <begin position="46"/>
        <end position="66"/>
    </location>
</feature>
<feature type="region of interest" description="Disordered" evidence="1">
    <location>
        <begin position="42"/>
        <end position="66"/>
    </location>
</feature>
<organism evidence="2 3">
    <name type="scientific">Malus baccata</name>
    <name type="common">Siberian crab apple</name>
    <name type="synonym">Pyrus baccata</name>
    <dbReference type="NCBI Taxonomy" id="106549"/>
    <lineage>
        <taxon>Eukaryota</taxon>
        <taxon>Viridiplantae</taxon>
        <taxon>Streptophyta</taxon>
        <taxon>Embryophyta</taxon>
        <taxon>Tracheophyta</taxon>
        <taxon>Spermatophyta</taxon>
        <taxon>Magnoliopsida</taxon>
        <taxon>eudicotyledons</taxon>
        <taxon>Gunneridae</taxon>
        <taxon>Pentapetalae</taxon>
        <taxon>rosids</taxon>
        <taxon>fabids</taxon>
        <taxon>Rosales</taxon>
        <taxon>Rosaceae</taxon>
        <taxon>Amygdaloideae</taxon>
        <taxon>Maleae</taxon>
        <taxon>Malus</taxon>
    </lineage>
</organism>
<gene>
    <name evidence="2" type="ORF">C1H46_003128</name>
</gene>
<evidence type="ECO:0000256" key="1">
    <source>
        <dbReference type="SAM" id="MobiDB-lite"/>
    </source>
</evidence>